<reference evidence="1 2" key="1">
    <citation type="journal article" date="2024" name="J. Plant Pathol.">
        <title>Sequence and assembly of the genome of Seiridium unicorne, isolate CBS 538.82, causal agent of cypress canker disease.</title>
        <authorList>
            <person name="Scali E."/>
            <person name="Rocca G.D."/>
            <person name="Danti R."/>
            <person name="Garbelotto M."/>
            <person name="Barberini S."/>
            <person name="Baroncelli R."/>
            <person name="Emiliani G."/>
        </authorList>
    </citation>
    <scope>NUCLEOTIDE SEQUENCE [LARGE SCALE GENOMIC DNA]</scope>
    <source>
        <strain evidence="1 2">BM-138-508</strain>
    </source>
</reference>
<sequence length="224" mass="25685">MSRLRDVDGFKLIRKPFTWNVPEFYAFVDAYVGPDCEWQSYDVMTENVDIVHTCSISTKYGVYVVWNTQLVNKAEPHDRLTIMRLHQMIMANYVAAGGDLGALRYVAFHRIRNAAVRQSILDEIGRQRQDQSTPQVIVKPSSFTWSVCEKKSPVIRSVGNLAQQLWGVTGKDWVIRQVVMLSGALLHDPYPTFHMVIEIGEKKEVEEEIDQAVGFVDHHMTEDE</sequence>
<evidence type="ECO:0000313" key="2">
    <source>
        <dbReference type="Proteomes" id="UP001408356"/>
    </source>
</evidence>
<comment type="caution">
    <text evidence="1">The sequence shown here is derived from an EMBL/GenBank/DDBJ whole genome shotgun (WGS) entry which is preliminary data.</text>
</comment>
<keyword evidence="2" id="KW-1185">Reference proteome</keyword>
<proteinExistence type="predicted"/>
<name>A0ABR2VE57_9PEZI</name>
<evidence type="ECO:0000313" key="1">
    <source>
        <dbReference type="EMBL" id="KAK9425194.1"/>
    </source>
</evidence>
<dbReference type="EMBL" id="JARVKF010000024">
    <property type="protein sequence ID" value="KAK9425194.1"/>
    <property type="molecule type" value="Genomic_DNA"/>
</dbReference>
<protein>
    <submittedName>
        <fullName evidence="1">Uncharacterized protein</fullName>
    </submittedName>
</protein>
<gene>
    <name evidence="1" type="ORF">SUNI508_03334</name>
</gene>
<accession>A0ABR2VE57</accession>
<dbReference type="Proteomes" id="UP001408356">
    <property type="component" value="Unassembled WGS sequence"/>
</dbReference>
<organism evidence="1 2">
    <name type="scientific">Seiridium unicorne</name>
    <dbReference type="NCBI Taxonomy" id="138068"/>
    <lineage>
        <taxon>Eukaryota</taxon>
        <taxon>Fungi</taxon>
        <taxon>Dikarya</taxon>
        <taxon>Ascomycota</taxon>
        <taxon>Pezizomycotina</taxon>
        <taxon>Sordariomycetes</taxon>
        <taxon>Xylariomycetidae</taxon>
        <taxon>Amphisphaeriales</taxon>
        <taxon>Sporocadaceae</taxon>
        <taxon>Seiridium</taxon>
    </lineage>
</organism>